<organism evidence="3 4">
    <name type="scientific">Rhypophila decipiens</name>
    <dbReference type="NCBI Taxonomy" id="261697"/>
    <lineage>
        <taxon>Eukaryota</taxon>
        <taxon>Fungi</taxon>
        <taxon>Dikarya</taxon>
        <taxon>Ascomycota</taxon>
        <taxon>Pezizomycotina</taxon>
        <taxon>Sordariomycetes</taxon>
        <taxon>Sordariomycetidae</taxon>
        <taxon>Sordariales</taxon>
        <taxon>Naviculisporaceae</taxon>
        <taxon>Rhypophila</taxon>
    </lineage>
</organism>
<keyword evidence="4" id="KW-1185">Reference proteome</keyword>
<comment type="caution">
    <text evidence="3">The sequence shown here is derived from an EMBL/GenBank/DDBJ whole genome shotgun (WGS) entry which is preliminary data.</text>
</comment>
<protein>
    <submittedName>
        <fullName evidence="3">Alpha/beta-hydrolase</fullName>
    </submittedName>
</protein>
<proteinExistence type="predicted"/>
<evidence type="ECO:0000313" key="3">
    <source>
        <dbReference type="EMBL" id="KAK4210377.1"/>
    </source>
</evidence>
<dbReference type="InterPro" id="IPR029058">
    <property type="entry name" value="AB_hydrolase_fold"/>
</dbReference>
<dbReference type="GO" id="GO:0016787">
    <property type="term" value="F:hydrolase activity"/>
    <property type="evidence" value="ECO:0007669"/>
    <property type="project" value="InterPro"/>
</dbReference>
<sequence length="266" mass="28312">MRASSIATTLLLWAGAVSAKQCSYGDDPKIIAHTGTPVGTEIVVTNSTLYVSEPKCKKPKIGVLYLTDAFSIQFVNNKLLADSFARAGYLTVAPDMFNNDPAPFDLATPGFNATEWTLRHNPTAIHPILAKGVAYLRSKGVSKVVAAGYCFGGRYAFRMLAAGMGVDAGFSAHPSLLEDSEILAVTKPISLAAAEIDAMMPPARKTAIEGLLSTQVAQPYQVSLYGGTSHGFGVRANISDPEQKFGKEAAFYQAVRWFDAWAGGAL</sequence>
<dbReference type="Proteomes" id="UP001301769">
    <property type="component" value="Unassembled WGS sequence"/>
</dbReference>
<name>A0AAN6Y5B0_9PEZI</name>
<feature type="domain" description="Dienelactone hydrolase" evidence="2">
    <location>
        <begin position="50"/>
        <end position="259"/>
    </location>
</feature>
<dbReference type="PANTHER" id="PTHR17630">
    <property type="entry name" value="DIENELACTONE HYDROLASE"/>
    <property type="match status" value="1"/>
</dbReference>
<keyword evidence="1" id="KW-0732">Signal</keyword>
<dbReference type="AlphaFoldDB" id="A0AAN6Y5B0"/>
<reference evidence="3" key="2">
    <citation type="submission" date="2023-05" db="EMBL/GenBank/DDBJ databases">
        <authorList>
            <consortium name="Lawrence Berkeley National Laboratory"/>
            <person name="Steindorff A."/>
            <person name="Hensen N."/>
            <person name="Bonometti L."/>
            <person name="Westerberg I."/>
            <person name="Brannstrom I.O."/>
            <person name="Guillou S."/>
            <person name="Cros-Aarteil S."/>
            <person name="Calhoun S."/>
            <person name="Haridas S."/>
            <person name="Kuo A."/>
            <person name="Mondo S."/>
            <person name="Pangilinan J."/>
            <person name="Riley R."/>
            <person name="Labutti K."/>
            <person name="Andreopoulos B."/>
            <person name="Lipzen A."/>
            <person name="Chen C."/>
            <person name="Yanf M."/>
            <person name="Daum C."/>
            <person name="Ng V."/>
            <person name="Clum A."/>
            <person name="Ohm R."/>
            <person name="Martin F."/>
            <person name="Silar P."/>
            <person name="Natvig D."/>
            <person name="Lalanne C."/>
            <person name="Gautier V."/>
            <person name="Ament-Velasquez S.L."/>
            <person name="Kruys A."/>
            <person name="Hutchinson M.I."/>
            <person name="Powell A.J."/>
            <person name="Barry K."/>
            <person name="Miller A.N."/>
            <person name="Grigoriev I.V."/>
            <person name="Debuchy R."/>
            <person name="Gladieux P."/>
            <person name="Thoren M.H."/>
            <person name="Johannesson H."/>
        </authorList>
    </citation>
    <scope>NUCLEOTIDE SEQUENCE</scope>
    <source>
        <strain evidence="3">PSN293</strain>
    </source>
</reference>
<accession>A0AAN6Y5B0</accession>
<dbReference type="EMBL" id="MU858176">
    <property type="protein sequence ID" value="KAK4210377.1"/>
    <property type="molecule type" value="Genomic_DNA"/>
</dbReference>
<evidence type="ECO:0000259" key="2">
    <source>
        <dbReference type="Pfam" id="PF01738"/>
    </source>
</evidence>
<dbReference type="SUPFAM" id="SSF53474">
    <property type="entry name" value="alpha/beta-Hydrolases"/>
    <property type="match status" value="1"/>
</dbReference>
<evidence type="ECO:0000256" key="1">
    <source>
        <dbReference type="SAM" id="SignalP"/>
    </source>
</evidence>
<dbReference type="PANTHER" id="PTHR17630:SF44">
    <property type="entry name" value="PROTEIN AIM2"/>
    <property type="match status" value="1"/>
</dbReference>
<reference evidence="3" key="1">
    <citation type="journal article" date="2023" name="Mol. Phylogenet. Evol.">
        <title>Genome-scale phylogeny and comparative genomics of the fungal order Sordariales.</title>
        <authorList>
            <person name="Hensen N."/>
            <person name="Bonometti L."/>
            <person name="Westerberg I."/>
            <person name="Brannstrom I.O."/>
            <person name="Guillou S."/>
            <person name="Cros-Aarteil S."/>
            <person name="Calhoun S."/>
            <person name="Haridas S."/>
            <person name="Kuo A."/>
            <person name="Mondo S."/>
            <person name="Pangilinan J."/>
            <person name="Riley R."/>
            <person name="LaButti K."/>
            <person name="Andreopoulos B."/>
            <person name="Lipzen A."/>
            <person name="Chen C."/>
            <person name="Yan M."/>
            <person name="Daum C."/>
            <person name="Ng V."/>
            <person name="Clum A."/>
            <person name="Steindorff A."/>
            <person name="Ohm R.A."/>
            <person name="Martin F."/>
            <person name="Silar P."/>
            <person name="Natvig D.O."/>
            <person name="Lalanne C."/>
            <person name="Gautier V."/>
            <person name="Ament-Velasquez S.L."/>
            <person name="Kruys A."/>
            <person name="Hutchinson M.I."/>
            <person name="Powell A.J."/>
            <person name="Barry K."/>
            <person name="Miller A.N."/>
            <person name="Grigoriev I.V."/>
            <person name="Debuchy R."/>
            <person name="Gladieux P."/>
            <person name="Hiltunen Thoren M."/>
            <person name="Johannesson H."/>
        </authorList>
    </citation>
    <scope>NUCLEOTIDE SEQUENCE</scope>
    <source>
        <strain evidence="3">PSN293</strain>
    </source>
</reference>
<feature type="chain" id="PRO_5042892874" evidence="1">
    <location>
        <begin position="20"/>
        <end position="266"/>
    </location>
</feature>
<evidence type="ECO:0000313" key="4">
    <source>
        <dbReference type="Proteomes" id="UP001301769"/>
    </source>
</evidence>
<gene>
    <name evidence="3" type="ORF">QBC37DRAFT_35382</name>
</gene>
<dbReference type="Pfam" id="PF01738">
    <property type="entry name" value="DLH"/>
    <property type="match status" value="1"/>
</dbReference>
<dbReference type="Gene3D" id="3.40.50.1820">
    <property type="entry name" value="alpha/beta hydrolase"/>
    <property type="match status" value="1"/>
</dbReference>
<feature type="signal peptide" evidence="1">
    <location>
        <begin position="1"/>
        <end position="19"/>
    </location>
</feature>
<dbReference type="InterPro" id="IPR002925">
    <property type="entry name" value="Dienelactn_hydro"/>
</dbReference>